<organism evidence="1 2">
    <name type="scientific">Macrophomina phaseolina (strain MS6)</name>
    <name type="common">Charcoal rot fungus</name>
    <dbReference type="NCBI Taxonomy" id="1126212"/>
    <lineage>
        <taxon>Eukaryota</taxon>
        <taxon>Fungi</taxon>
        <taxon>Dikarya</taxon>
        <taxon>Ascomycota</taxon>
        <taxon>Pezizomycotina</taxon>
        <taxon>Dothideomycetes</taxon>
        <taxon>Dothideomycetes incertae sedis</taxon>
        <taxon>Botryosphaeriales</taxon>
        <taxon>Botryosphaeriaceae</taxon>
        <taxon>Macrophomina</taxon>
    </lineage>
</organism>
<comment type="caution">
    <text evidence="1">The sequence shown here is derived from an EMBL/GenBank/DDBJ whole genome shotgun (WGS) entry which is preliminary data.</text>
</comment>
<dbReference type="HOGENOM" id="CLU_2097327_0_0_1"/>
<dbReference type="VEuPathDB" id="FungiDB:MPH_08671"/>
<evidence type="ECO:0000313" key="2">
    <source>
        <dbReference type="Proteomes" id="UP000007129"/>
    </source>
</evidence>
<dbReference type="Proteomes" id="UP000007129">
    <property type="component" value="Unassembled WGS sequence"/>
</dbReference>
<name>K2RMX1_MACPH</name>
<sequence length="116" mass="13457">MASEREPYETENLRWTVYLNVYFKAYFGHEGTQVGKVWKDSRQAEKNMALQGPYFHKSSGGRCELWARKTTQKPLHHPLSSQRSVLDRFLVFSLVEPLGGPSFDLPSLLLRLRMGR</sequence>
<accession>K2RMX1</accession>
<reference evidence="1 2" key="1">
    <citation type="journal article" date="2012" name="BMC Genomics">
        <title>Tools to kill: Genome of one of the most destructive plant pathogenic fungi Macrophomina phaseolina.</title>
        <authorList>
            <person name="Islam M.S."/>
            <person name="Haque M.S."/>
            <person name="Islam M.M."/>
            <person name="Emdad E.M."/>
            <person name="Halim A."/>
            <person name="Hossen Q.M.M."/>
            <person name="Hossain M.Z."/>
            <person name="Ahmed B."/>
            <person name="Rahim S."/>
            <person name="Rahman M.S."/>
            <person name="Alam M.M."/>
            <person name="Hou S."/>
            <person name="Wan X."/>
            <person name="Saito J.A."/>
            <person name="Alam M."/>
        </authorList>
    </citation>
    <scope>NUCLEOTIDE SEQUENCE [LARGE SCALE GENOMIC DNA]</scope>
    <source>
        <strain evidence="1 2">MS6</strain>
    </source>
</reference>
<gene>
    <name evidence="1" type="ORF">MPH_08671</name>
</gene>
<proteinExistence type="predicted"/>
<dbReference type="InParanoid" id="K2RMX1"/>
<evidence type="ECO:0000313" key="1">
    <source>
        <dbReference type="EMBL" id="EKG14157.1"/>
    </source>
</evidence>
<dbReference type="EMBL" id="AHHD01000368">
    <property type="protein sequence ID" value="EKG14157.1"/>
    <property type="molecule type" value="Genomic_DNA"/>
</dbReference>
<dbReference type="AlphaFoldDB" id="K2RMX1"/>
<protein>
    <submittedName>
        <fullName evidence="1">Uncharacterized protein</fullName>
    </submittedName>
</protein>